<name>A0A418MCA0_9BACT</name>
<reference evidence="1 2" key="1">
    <citation type="submission" date="2018-08" db="EMBL/GenBank/DDBJ databases">
        <title>Fibrisoma montanum sp. nov., isolated from Danxia mountain soil.</title>
        <authorList>
            <person name="Huang Y."/>
        </authorList>
    </citation>
    <scope>NUCLEOTIDE SEQUENCE [LARGE SCALE GENOMIC DNA]</scope>
    <source>
        <strain evidence="1 2">HYT19</strain>
    </source>
</reference>
<organism evidence="1 2">
    <name type="scientific">Fibrisoma montanum</name>
    <dbReference type="NCBI Taxonomy" id="2305895"/>
    <lineage>
        <taxon>Bacteria</taxon>
        <taxon>Pseudomonadati</taxon>
        <taxon>Bacteroidota</taxon>
        <taxon>Cytophagia</taxon>
        <taxon>Cytophagales</taxon>
        <taxon>Spirosomataceae</taxon>
        <taxon>Fibrisoma</taxon>
    </lineage>
</organism>
<accession>A0A418MCA0</accession>
<dbReference type="Proteomes" id="UP000283523">
    <property type="component" value="Unassembled WGS sequence"/>
</dbReference>
<dbReference type="AlphaFoldDB" id="A0A418MCA0"/>
<gene>
    <name evidence="1" type="ORF">DYU11_13695</name>
</gene>
<protein>
    <submittedName>
        <fullName evidence="1">Uncharacterized protein</fullName>
    </submittedName>
</protein>
<proteinExistence type="predicted"/>
<dbReference type="OrthoDB" id="667161at2"/>
<sequence length="78" mass="8706">MTPTLRRAHRTIWLVLALPVGLVAALLAYRSPQQQEPVRPPLPGALPVLVRPARTDRLVLSLRQLADGTERQIGIRVR</sequence>
<evidence type="ECO:0000313" key="2">
    <source>
        <dbReference type="Proteomes" id="UP000283523"/>
    </source>
</evidence>
<dbReference type="EMBL" id="QXED01000003">
    <property type="protein sequence ID" value="RIV24012.1"/>
    <property type="molecule type" value="Genomic_DNA"/>
</dbReference>
<evidence type="ECO:0000313" key="1">
    <source>
        <dbReference type="EMBL" id="RIV24012.1"/>
    </source>
</evidence>
<comment type="caution">
    <text evidence="1">The sequence shown here is derived from an EMBL/GenBank/DDBJ whole genome shotgun (WGS) entry which is preliminary data.</text>
</comment>
<keyword evidence="2" id="KW-1185">Reference proteome</keyword>
<dbReference type="RefSeq" id="WP_119668228.1">
    <property type="nucleotide sequence ID" value="NZ_QXED01000003.1"/>
</dbReference>